<dbReference type="RefSeq" id="WP_066398397.1">
    <property type="nucleotide sequence ID" value="NZ_JAGIKZ010000022.1"/>
</dbReference>
<dbReference type="Pfam" id="PF17261">
    <property type="entry name" value="DUF5327"/>
    <property type="match status" value="1"/>
</dbReference>
<proteinExistence type="predicted"/>
<comment type="caution">
    <text evidence="1">The sequence shown here is derived from an EMBL/GenBank/DDBJ whole genome shotgun (WGS) entry which is preliminary data.</text>
</comment>
<evidence type="ECO:0008006" key="3">
    <source>
        <dbReference type="Google" id="ProtNLM"/>
    </source>
</evidence>
<evidence type="ECO:0000313" key="1">
    <source>
        <dbReference type="EMBL" id="MBP2242550.1"/>
    </source>
</evidence>
<gene>
    <name evidence="1" type="ORF">J2Z40_003126</name>
</gene>
<keyword evidence="2" id="KW-1185">Reference proteome</keyword>
<organism evidence="1 2">
    <name type="scientific">Cytobacillus eiseniae</name>
    <dbReference type="NCBI Taxonomy" id="762947"/>
    <lineage>
        <taxon>Bacteria</taxon>
        <taxon>Bacillati</taxon>
        <taxon>Bacillota</taxon>
        <taxon>Bacilli</taxon>
        <taxon>Bacillales</taxon>
        <taxon>Bacillaceae</taxon>
        <taxon>Cytobacillus</taxon>
    </lineage>
</organism>
<protein>
    <recommendedName>
        <fullName evidence="3">YwdI family protein</fullName>
    </recommendedName>
</protein>
<dbReference type="Proteomes" id="UP001519293">
    <property type="component" value="Unassembled WGS sequence"/>
</dbReference>
<evidence type="ECO:0000313" key="2">
    <source>
        <dbReference type="Proteomes" id="UP001519293"/>
    </source>
</evidence>
<accession>A0ABS4RJL3</accession>
<dbReference type="InterPro" id="IPR035218">
    <property type="entry name" value="DUF5327"/>
</dbReference>
<reference evidence="1 2" key="1">
    <citation type="submission" date="2021-03" db="EMBL/GenBank/DDBJ databases">
        <title>Genomic Encyclopedia of Type Strains, Phase IV (KMG-IV): sequencing the most valuable type-strain genomes for metagenomic binning, comparative biology and taxonomic classification.</title>
        <authorList>
            <person name="Goeker M."/>
        </authorList>
    </citation>
    <scope>NUCLEOTIDE SEQUENCE [LARGE SCALE GENOMIC DNA]</scope>
    <source>
        <strain evidence="1 2">DSM 26675</strain>
    </source>
</reference>
<name>A0ABS4RJL3_9BACI</name>
<sequence>MNISIQHLLSKIEKELHEARSSESIARMRERVHAMKSICELILEEPIKESSISKIPQTIEPIQPTMIQQSKRIEMEDDANGDSLFDF</sequence>
<dbReference type="EMBL" id="JAGIKZ010000022">
    <property type="protein sequence ID" value="MBP2242550.1"/>
    <property type="molecule type" value="Genomic_DNA"/>
</dbReference>